<evidence type="ECO:0000313" key="1">
    <source>
        <dbReference type="EMBL" id="KAG0424920.1"/>
    </source>
</evidence>
<reference evidence="1 2" key="1">
    <citation type="journal article" date="2020" name="Cell">
        <title>Large-Scale Comparative Analyses of Tick Genomes Elucidate Their Genetic Diversity and Vector Capacities.</title>
        <authorList>
            <consortium name="Tick Genome and Microbiome Consortium (TIGMIC)"/>
            <person name="Jia N."/>
            <person name="Wang J."/>
            <person name="Shi W."/>
            <person name="Du L."/>
            <person name="Sun Y."/>
            <person name="Zhan W."/>
            <person name="Jiang J.F."/>
            <person name="Wang Q."/>
            <person name="Zhang B."/>
            <person name="Ji P."/>
            <person name="Bell-Sakyi L."/>
            <person name="Cui X.M."/>
            <person name="Yuan T.T."/>
            <person name="Jiang B.G."/>
            <person name="Yang W.F."/>
            <person name="Lam T.T."/>
            <person name="Chang Q.C."/>
            <person name="Ding S.J."/>
            <person name="Wang X.J."/>
            <person name="Zhu J.G."/>
            <person name="Ruan X.D."/>
            <person name="Zhao L."/>
            <person name="Wei J.T."/>
            <person name="Ye R.Z."/>
            <person name="Que T.C."/>
            <person name="Du C.H."/>
            <person name="Zhou Y.H."/>
            <person name="Cheng J.X."/>
            <person name="Dai P.F."/>
            <person name="Guo W.B."/>
            <person name="Han X.H."/>
            <person name="Huang E.J."/>
            <person name="Li L.F."/>
            <person name="Wei W."/>
            <person name="Gao Y.C."/>
            <person name="Liu J.Z."/>
            <person name="Shao H.Z."/>
            <person name="Wang X."/>
            <person name="Wang C.C."/>
            <person name="Yang T.C."/>
            <person name="Huo Q.B."/>
            <person name="Li W."/>
            <person name="Chen H.Y."/>
            <person name="Chen S.E."/>
            <person name="Zhou L.G."/>
            <person name="Ni X.B."/>
            <person name="Tian J.H."/>
            <person name="Sheng Y."/>
            <person name="Liu T."/>
            <person name="Pan Y.S."/>
            <person name="Xia L.Y."/>
            <person name="Li J."/>
            <person name="Zhao F."/>
            <person name="Cao W.C."/>
        </authorList>
    </citation>
    <scope>NUCLEOTIDE SEQUENCE [LARGE SCALE GENOMIC DNA]</scope>
    <source>
        <strain evidence="1">Iper-2018</strain>
    </source>
</reference>
<dbReference type="EMBL" id="JABSTQ010009917">
    <property type="protein sequence ID" value="KAG0424920.1"/>
    <property type="molecule type" value="Genomic_DNA"/>
</dbReference>
<evidence type="ECO:0000313" key="2">
    <source>
        <dbReference type="Proteomes" id="UP000805193"/>
    </source>
</evidence>
<accession>A0AC60PUT1</accession>
<organism evidence="1 2">
    <name type="scientific">Ixodes persulcatus</name>
    <name type="common">Taiga tick</name>
    <dbReference type="NCBI Taxonomy" id="34615"/>
    <lineage>
        <taxon>Eukaryota</taxon>
        <taxon>Metazoa</taxon>
        <taxon>Ecdysozoa</taxon>
        <taxon>Arthropoda</taxon>
        <taxon>Chelicerata</taxon>
        <taxon>Arachnida</taxon>
        <taxon>Acari</taxon>
        <taxon>Parasitiformes</taxon>
        <taxon>Ixodida</taxon>
        <taxon>Ixodoidea</taxon>
        <taxon>Ixodidae</taxon>
        <taxon>Ixodinae</taxon>
        <taxon>Ixodes</taxon>
    </lineage>
</organism>
<feature type="non-terminal residue" evidence="1">
    <location>
        <position position="1"/>
    </location>
</feature>
<name>A0AC60PUT1_IXOPE</name>
<gene>
    <name evidence="1" type="ORF">HPB47_027874</name>
</gene>
<protein>
    <submittedName>
        <fullName evidence="1">Uncharacterized protein</fullName>
    </submittedName>
</protein>
<sequence length="300" mass="34754">TTDAAPVANDIQNGGSGPTESLSLPLREDFGRKRRLALERRKEYNDYLSRKAAFPKESYLKDLEAQIREKKERMLKEKEEEVRLDLKCIEEYHDPWSRDLAVVMTGRKRLRFLGDFVRPVETSSDIMPSKARSESNLLGNGRQIGDVSVLVPELHLLLGRRADVDAVPPRLSSKVLREALPPDVYSQELQKQIEEKKQRDEEQRLKDAAEEEKLEKRVEEQRLKMYQEYNEERKRGKGKDLQLLSAFANLFWATFKTPSSGVFLYTCEDRMPLEYPLGDDTPLLQFVHLVPVFEVAWSTV</sequence>
<dbReference type="Proteomes" id="UP000805193">
    <property type="component" value="Unassembled WGS sequence"/>
</dbReference>
<keyword evidence="2" id="KW-1185">Reference proteome</keyword>
<comment type="caution">
    <text evidence="1">The sequence shown here is derived from an EMBL/GenBank/DDBJ whole genome shotgun (WGS) entry which is preliminary data.</text>
</comment>
<proteinExistence type="predicted"/>